<evidence type="ECO:0008006" key="3">
    <source>
        <dbReference type="Google" id="ProtNLM"/>
    </source>
</evidence>
<protein>
    <recommendedName>
        <fullName evidence="3">HNH endonuclease</fullName>
    </recommendedName>
</protein>
<evidence type="ECO:0000313" key="1">
    <source>
        <dbReference type="EMBL" id="UCR74913.1"/>
    </source>
</evidence>
<dbReference type="Proteomes" id="UP000827644">
    <property type="component" value="Segment"/>
</dbReference>
<proteinExistence type="predicted"/>
<organism evidence="1 2">
    <name type="scientific">Erwinia phage Fifi44</name>
    <dbReference type="NCBI Taxonomy" id="2876597"/>
    <lineage>
        <taxon>Viruses</taxon>
        <taxon>Duplodnaviria</taxon>
        <taxon>Heunggongvirae</taxon>
        <taxon>Uroviricota</taxon>
        <taxon>Caudoviricetes</taxon>
        <taxon>Chaseviridae</taxon>
        <taxon>Cleopatravirinae</taxon>
        <taxon>Fifivirus</taxon>
        <taxon>Fifivirus fifi44</taxon>
    </lineage>
</organism>
<evidence type="ECO:0000313" key="2">
    <source>
        <dbReference type="Proteomes" id="UP000827644"/>
    </source>
</evidence>
<dbReference type="EMBL" id="OK073976">
    <property type="protein sequence ID" value="UCR74913.1"/>
    <property type="molecule type" value="Genomic_DNA"/>
</dbReference>
<sequence>MGCEFAMYGYCKTEARFTAWLQSALRSVWAKHPSKLALLEKKRVALRVGNSKKPIYHVQCEHCKKLFKLKEIEVNHKNKCGGLSDLSKRHEFMDNLLLVQESDLELLCHDCHGIVTYMERYDVTKREAIIEKKVIAFYKLSDKEQIKKCELAGFNPVPKTKIGRKNAVREYLKKVLPQ</sequence>
<keyword evidence="2" id="KW-1185">Reference proteome</keyword>
<gene>
    <name evidence="1" type="ORF">Fifi44_00044</name>
</gene>
<reference evidence="1 2" key="1">
    <citation type="submission" date="2021-09" db="EMBL/GenBank/DDBJ databases">
        <title>Complete genome sequence of Fifi44.</title>
        <authorList>
            <person name="Kim S.G."/>
            <person name="Park J."/>
            <person name="Roh E."/>
        </authorList>
    </citation>
    <scope>NUCLEOTIDE SEQUENCE [LARGE SCALE GENOMIC DNA]</scope>
</reference>
<name>A0AAE8Y229_9CAUD</name>
<accession>A0AAE8Y229</accession>